<dbReference type="EMBL" id="CAJOBA010067675">
    <property type="protein sequence ID" value="CAF4372822.1"/>
    <property type="molecule type" value="Genomic_DNA"/>
</dbReference>
<organism evidence="1 3">
    <name type="scientific">Didymodactylos carnosus</name>
    <dbReference type="NCBI Taxonomy" id="1234261"/>
    <lineage>
        <taxon>Eukaryota</taxon>
        <taxon>Metazoa</taxon>
        <taxon>Spiralia</taxon>
        <taxon>Gnathifera</taxon>
        <taxon>Rotifera</taxon>
        <taxon>Eurotatoria</taxon>
        <taxon>Bdelloidea</taxon>
        <taxon>Philodinida</taxon>
        <taxon>Philodinidae</taxon>
        <taxon>Didymodactylos</taxon>
    </lineage>
</organism>
<dbReference type="EMBL" id="CAJNOK010044745">
    <property type="protein sequence ID" value="CAF1575890.1"/>
    <property type="molecule type" value="Genomic_DNA"/>
</dbReference>
<proteinExistence type="predicted"/>
<evidence type="ECO:0000313" key="1">
    <source>
        <dbReference type="EMBL" id="CAF1575890.1"/>
    </source>
</evidence>
<dbReference type="Proteomes" id="UP000677228">
    <property type="component" value="Unassembled WGS sequence"/>
</dbReference>
<gene>
    <name evidence="1" type="ORF">OVA965_LOCUS40660</name>
    <name evidence="2" type="ORF">TMI583_LOCUS42138</name>
</gene>
<accession>A0A8S2FYS4</accession>
<name>A0A8S2FYS4_9BILA</name>
<evidence type="ECO:0000313" key="2">
    <source>
        <dbReference type="EMBL" id="CAF4372822.1"/>
    </source>
</evidence>
<evidence type="ECO:0008006" key="4">
    <source>
        <dbReference type="Google" id="ProtNLM"/>
    </source>
</evidence>
<dbReference type="Gene3D" id="1.25.40.10">
    <property type="entry name" value="Tetratricopeptide repeat domain"/>
    <property type="match status" value="1"/>
</dbReference>
<sequence length="145" mass="17323">MCGTIHNDLGECYYLQDQYAEAGEHYQNSLTIIERTNNKNGKREMTRLNYCIRYCYLLQNNDEDDLILKHFIKSFELFENYSSEYDDFVTIIKISKYITALYMKKDNDNLLLTHFERMLLLMQKQNLNEKEKIEVQDLCIDIGSC</sequence>
<comment type="caution">
    <text evidence="1">The sequence shown here is derived from an EMBL/GenBank/DDBJ whole genome shotgun (WGS) entry which is preliminary data.</text>
</comment>
<evidence type="ECO:0000313" key="3">
    <source>
        <dbReference type="Proteomes" id="UP000677228"/>
    </source>
</evidence>
<dbReference type="AlphaFoldDB" id="A0A8S2FYS4"/>
<dbReference type="SUPFAM" id="SSF48452">
    <property type="entry name" value="TPR-like"/>
    <property type="match status" value="1"/>
</dbReference>
<reference evidence="1" key="1">
    <citation type="submission" date="2021-02" db="EMBL/GenBank/DDBJ databases">
        <authorList>
            <person name="Nowell W R."/>
        </authorList>
    </citation>
    <scope>NUCLEOTIDE SEQUENCE</scope>
</reference>
<dbReference type="InterPro" id="IPR011990">
    <property type="entry name" value="TPR-like_helical_dom_sf"/>
</dbReference>
<protein>
    <recommendedName>
        <fullName evidence="4">Tetratricopeptide repeat protein</fullName>
    </recommendedName>
</protein>
<dbReference type="Proteomes" id="UP000682733">
    <property type="component" value="Unassembled WGS sequence"/>
</dbReference>